<protein>
    <submittedName>
        <fullName evidence="2">DUF1007 family protein</fullName>
    </submittedName>
</protein>
<sequence>MRHLLCRGLTSGLILVLSAVCHAHPHSWIDLRVALATDDRGRITALHQSWLMDPIYSVLLIEDMAPEARGESLDEKLDWIARTILGNLTEYRYFTEIEAEGRAIAAFQAFDPRLERVGGRLDFRFELRLDEPLDARANKIRYTVYDPTYFIEILHAEQDALRFVDGAEGCESRRIPPRPDPAIVARAAAMAVDQRADPTLGRYFAEWMEVRCPH</sequence>
<keyword evidence="3" id="KW-1185">Reference proteome</keyword>
<dbReference type="RefSeq" id="WP_369666521.1">
    <property type="nucleotide sequence ID" value="NZ_JBDKXB010000006.1"/>
</dbReference>
<evidence type="ECO:0000313" key="3">
    <source>
        <dbReference type="Proteomes" id="UP001564408"/>
    </source>
</evidence>
<name>A0ABV4BD82_9GAMM</name>
<reference evidence="2 3" key="1">
    <citation type="submission" date="2024-05" db="EMBL/GenBank/DDBJ databases">
        <title>Genome Sequence and Characterization of the New Strain Purple Sulfur Bacterium of Genus Thioalkalicoccus.</title>
        <authorList>
            <person name="Bryantseva I.A."/>
            <person name="Kyndt J.A."/>
            <person name="Imhoff J.F."/>
        </authorList>
    </citation>
    <scope>NUCLEOTIDE SEQUENCE [LARGE SCALE GENOMIC DNA]</scope>
    <source>
        <strain evidence="2 3">Um2</strain>
    </source>
</reference>
<feature type="chain" id="PRO_5045611617" evidence="1">
    <location>
        <begin position="24"/>
        <end position="214"/>
    </location>
</feature>
<feature type="signal peptide" evidence="1">
    <location>
        <begin position="1"/>
        <end position="23"/>
    </location>
</feature>
<proteinExistence type="predicted"/>
<dbReference type="Proteomes" id="UP001564408">
    <property type="component" value="Unassembled WGS sequence"/>
</dbReference>
<keyword evidence="1" id="KW-0732">Signal</keyword>
<dbReference type="EMBL" id="JBDKXB010000006">
    <property type="protein sequence ID" value="MEY6432135.1"/>
    <property type="molecule type" value="Genomic_DNA"/>
</dbReference>
<gene>
    <name evidence="2" type="ORF">ABC977_06880</name>
</gene>
<evidence type="ECO:0000256" key="1">
    <source>
        <dbReference type="SAM" id="SignalP"/>
    </source>
</evidence>
<organism evidence="2 3">
    <name type="scientific">Thioalkalicoccus limnaeus</name>
    <dbReference type="NCBI Taxonomy" id="120681"/>
    <lineage>
        <taxon>Bacteria</taxon>
        <taxon>Pseudomonadati</taxon>
        <taxon>Pseudomonadota</taxon>
        <taxon>Gammaproteobacteria</taxon>
        <taxon>Chromatiales</taxon>
        <taxon>Chromatiaceae</taxon>
        <taxon>Thioalkalicoccus</taxon>
    </lineage>
</organism>
<evidence type="ECO:0000313" key="2">
    <source>
        <dbReference type="EMBL" id="MEY6432135.1"/>
    </source>
</evidence>
<dbReference type="InterPro" id="IPR010412">
    <property type="entry name" value="DUF1007"/>
</dbReference>
<comment type="caution">
    <text evidence="2">The sequence shown here is derived from an EMBL/GenBank/DDBJ whole genome shotgun (WGS) entry which is preliminary data.</text>
</comment>
<dbReference type="Pfam" id="PF06226">
    <property type="entry name" value="DUF1007"/>
    <property type="match status" value="1"/>
</dbReference>
<accession>A0ABV4BD82</accession>